<gene>
    <name evidence="5" type="ORF">ALAG00032_LOCUS14633</name>
</gene>
<feature type="compositionally biased region" description="Polar residues" evidence="4">
    <location>
        <begin position="540"/>
        <end position="560"/>
    </location>
</feature>
<dbReference type="InterPro" id="IPR011990">
    <property type="entry name" value="TPR-like_helical_dom_sf"/>
</dbReference>
<feature type="compositionally biased region" description="Polar residues" evidence="4">
    <location>
        <begin position="680"/>
        <end position="689"/>
    </location>
</feature>
<feature type="repeat" description="TPR" evidence="3">
    <location>
        <begin position="219"/>
        <end position="252"/>
    </location>
</feature>
<reference evidence="5" key="1">
    <citation type="submission" date="2021-01" db="EMBL/GenBank/DDBJ databases">
        <authorList>
            <person name="Corre E."/>
            <person name="Pelletier E."/>
            <person name="Niang G."/>
            <person name="Scheremetjew M."/>
            <person name="Finn R."/>
            <person name="Kale V."/>
            <person name="Holt S."/>
            <person name="Cochrane G."/>
            <person name="Meng A."/>
            <person name="Brown T."/>
            <person name="Cohen L."/>
        </authorList>
    </citation>
    <scope>NUCLEOTIDE SEQUENCE</scope>
    <source>
        <strain evidence="5">CCMP1510</strain>
    </source>
</reference>
<name>A0A7S3K3J2_9STRA</name>
<dbReference type="SMART" id="SM00028">
    <property type="entry name" value="TPR"/>
    <property type="match status" value="7"/>
</dbReference>
<feature type="region of interest" description="Disordered" evidence="4">
    <location>
        <begin position="521"/>
        <end position="591"/>
    </location>
</feature>
<feature type="region of interest" description="Disordered" evidence="4">
    <location>
        <begin position="636"/>
        <end position="699"/>
    </location>
</feature>
<dbReference type="PROSITE" id="PS50005">
    <property type="entry name" value="TPR"/>
    <property type="match status" value="3"/>
</dbReference>
<feature type="compositionally biased region" description="Low complexity" evidence="4">
    <location>
        <begin position="636"/>
        <end position="652"/>
    </location>
</feature>
<dbReference type="Gene3D" id="1.25.40.10">
    <property type="entry name" value="Tetratricopeptide repeat domain"/>
    <property type="match status" value="2"/>
</dbReference>
<feature type="compositionally biased region" description="Polar residues" evidence="4">
    <location>
        <begin position="606"/>
        <end position="618"/>
    </location>
</feature>
<accession>A0A7S3K3J2</accession>
<protein>
    <recommendedName>
        <fullName evidence="6">Kinesin light chain</fullName>
    </recommendedName>
</protein>
<evidence type="ECO:0008006" key="6">
    <source>
        <dbReference type="Google" id="ProtNLM"/>
    </source>
</evidence>
<dbReference type="PRINTS" id="PR00381">
    <property type="entry name" value="KINESINLIGHT"/>
</dbReference>
<keyword evidence="2 3" id="KW-0802">TPR repeat</keyword>
<dbReference type="PANTHER" id="PTHR45641:SF19">
    <property type="entry name" value="NEPHROCYSTIN-3"/>
    <property type="match status" value="1"/>
</dbReference>
<evidence type="ECO:0000256" key="1">
    <source>
        <dbReference type="ARBA" id="ARBA00022737"/>
    </source>
</evidence>
<proteinExistence type="predicted"/>
<feature type="repeat" description="TPR" evidence="3">
    <location>
        <begin position="177"/>
        <end position="210"/>
    </location>
</feature>
<dbReference type="Pfam" id="PF13424">
    <property type="entry name" value="TPR_12"/>
    <property type="match status" value="3"/>
</dbReference>
<dbReference type="AlphaFoldDB" id="A0A7S3K3J2"/>
<feature type="region of interest" description="Disordered" evidence="4">
    <location>
        <begin position="606"/>
        <end position="625"/>
    </location>
</feature>
<evidence type="ECO:0000256" key="2">
    <source>
        <dbReference type="ARBA" id="ARBA00022803"/>
    </source>
</evidence>
<evidence type="ECO:0000313" key="5">
    <source>
        <dbReference type="EMBL" id="CAE0373831.1"/>
    </source>
</evidence>
<dbReference type="InterPro" id="IPR019734">
    <property type="entry name" value="TPR_rpt"/>
</dbReference>
<feature type="compositionally biased region" description="Polar residues" evidence="4">
    <location>
        <begin position="653"/>
        <end position="665"/>
    </location>
</feature>
<dbReference type="EMBL" id="HBIJ01022416">
    <property type="protein sequence ID" value="CAE0373831.1"/>
    <property type="molecule type" value="Transcribed_RNA"/>
</dbReference>
<sequence length="699" mass="77513">MMCSAVDLEEINEYEDEIEESEELRESCLLFKGKKKGELAKATNNLMAQASSQVDAGRLIEARGLYELAFRAAANDNERIESCEGLSNVAGKLFSSGRCREAESVHKRVVALYDDTSSFTNSEKTLPNLARSLTQLGRIALQNSDNDNTKKDVAERAFRRAVSVYCRAYSRDHAYVATALGHLGNLLYKRGLYQEATPMYERALKIRIQSLPNDHVDIATSLNNLALVHKKTGRLNEALPLYERALKIRIHALGAAHPEVAITMTNLAILSSELNEIQKAVHYFRKALRVHEARLHPSHPDLAQPLRQLATAFARAGQPSQAKGIYERLILLTVHYDPDDLTSYAHVLMQLNDYANAEIALQQALTSTQRIYGMETTQVATALSELALCRRNSRRNHNNETTKTQTADIFSTASFCEQLLRRALAIYNKFEPDSEAVATTLDNLGLVLLDASRCREAALAFDKAVRLRLQCHGPNHPETLDSLAMYRKAREEIVMQGGDTTMSKTADELISVIGDSFDVENDNAMNQSDATTTSKKEDIVTNTISQDLTSEPTTLVTPTPDNGPPSTPEQGIKNKKKILSDSSTKSSPPLRKASLFRSISNMVVSPSFSPQQQHNTNDYNKRRWRLNRSATYNSTFFTSTSTRPSSHTSTQSAPATITTSTTHDSNVAEEESNNNDDQNRASFSSSASQGLPLPPLLRL</sequence>
<dbReference type="Pfam" id="PF13181">
    <property type="entry name" value="TPR_8"/>
    <property type="match status" value="1"/>
</dbReference>
<dbReference type="PANTHER" id="PTHR45641">
    <property type="entry name" value="TETRATRICOPEPTIDE REPEAT PROTEIN (AFU_ORTHOLOGUE AFUA_6G03870)"/>
    <property type="match status" value="1"/>
</dbReference>
<evidence type="ECO:0000256" key="3">
    <source>
        <dbReference type="PROSITE-ProRule" id="PRU00339"/>
    </source>
</evidence>
<feature type="repeat" description="TPR" evidence="3">
    <location>
        <begin position="261"/>
        <end position="294"/>
    </location>
</feature>
<organism evidence="5">
    <name type="scientific">Aureoumbra lagunensis</name>
    <dbReference type="NCBI Taxonomy" id="44058"/>
    <lineage>
        <taxon>Eukaryota</taxon>
        <taxon>Sar</taxon>
        <taxon>Stramenopiles</taxon>
        <taxon>Ochrophyta</taxon>
        <taxon>Pelagophyceae</taxon>
        <taxon>Pelagomonadales</taxon>
        <taxon>Aureoumbra</taxon>
    </lineage>
</organism>
<keyword evidence="1" id="KW-0677">Repeat</keyword>
<feature type="compositionally biased region" description="Polar residues" evidence="4">
    <location>
        <begin position="523"/>
        <end position="533"/>
    </location>
</feature>
<evidence type="ECO:0000256" key="4">
    <source>
        <dbReference type="SAM" id="MobiDB-lite"/>
    </source>
</evidence>
<dbReference type="SUPFAM" id="SSF48452">
    <property type="entry name" value="TPR-like"/>
    <property type="match status" value="3"/>
</dbReference>